<protein>
    <submittedName>
        <fullName evidence="1">TonB-dependent receptor</fullName>
    </submittedName>
</protein>
<dbReference type="AlphaFoldDB" id="A0AAP3EVL6"/>
<comment type="caution">
    <text evidence="1">The sequence shown here is derived from an EMBL/GenBank/DDBJ whole genome shotgun (WGS) entry which is preliminary data.</text>
</comment>
<dbReference type="EMBL" id="JAOZYT010000002">
    <property type="protein sequence ID" value="MCW0522791.1"/>
    <property type="molecule type" value="Genomic_DNA"/>
</dbReference>
<proteinExistence type="predicted"/>
<sequence>MKRLIIITSFICFGMANAQQQKQDSIEKEIQAVELKAQKKLVERKVDRLIFNVENAVSVVGGDALDALKATPSVRIQGNNIQLVGKSSVRVMINDKITQLSGEALQDYLKSIPSANILK</sequence>
<organism evidence="1 2">
    <name type="scientific">Riemerella anatipestifer</name>
    <name type="common">Moraxella anatipestifer</name>
    <dbReference type="NCBI Taxonomy" id="34085"/>
    <lineage>
        <taxon>Bacteria</taxon>
        <taxon>Pseudomonadati</taxon>
        <taxon>Bacteroidota</taxon>
        <taxon>Flavobacteriia</taxon>
        <taxon>Flavobacteriales</taxon>
        <taxon>Weeksellaceae</taxon>
        <taxon>Riemerella</taxon>
    </lineage>
</organism>
<keyword evidence="1" id="KW-0675">Receptor</keyword>
<feature type="non-terminal residue" evidence="1">
    <location>
        <position position="119"/>
    </location>
</feature>
<reference evidence="1" key="1">
    <citation type="submission" date="2022-10" db="EMBL/GenBank/DDBJ databases">
        <title>Sifting through the core-genome to identify putative cross-protective antigens against Riemerella anatipestifer.</title>
        <authorList>
            <person name="Zheng X."/>
            <person name="Zhang W."/>
        </authorList>
    </citation>
    <scope>NUCLEOTIDE SEQUENCE</scope>
    <source>
        <strain evidence="1">ZWRA178</strain>
    </source>
</reference>
<dbReference type="Proteomes" id="UP001207440">
    <property type="component" value="Unassembled WGS sequence"/>
</dbReference>
<name>A0AAP3EVL6_RIEAN</name>
<evidence type="ECO:0000313" key="2">
    <source>
        <dbReference type="Proteomes" id="UP001207440"/>
    </source>
</evidence>
<evidence type="ECO:0000313" key="1">
    <source>
        <dbReference type="EMBL" id="MCW0522791.1"/>
    </source>
</evidence>
<gene>
    <name evidence="1" type="ORF">OKE68_00465</name>
</gene>
<accession>A0AAP3EVL6</accession>